<feature type="transmembrane region" description="Helical" evidence="1">
    <location>
        <begin position="20"/>
        <end position="39"/>
    </location>
</feature>
<accession>I3ZZX5</accession>
<evidence type="ECO:0000256" key="1">
    <source>
        <dbReference type="SAM" id="Phobius"/>
    </source>
</evidence>
<evidence type="ECO:0000313" key="3">
    <source>
        <dbReference type="Proteomes" id="UP000006051"/>
    </source>
</evidence>
<dbReference type="eggNOG" id="COG1360">
    <property type="taxonomic scope" value="Bacteria"/>
</dbReference>
<dbReference type="KEGG" id="orh:Ornrh_1068"/>
<gene>
    <name evidence="2" type="ordered locus">Ornrh_1068</name>
</gene>
<keyword evidence="1" id="KW-0812">Transmembrane</keyword>
<dbReference type="PATRIC" id="fig|867902.3.peg.1053"/>
<reference evidence="2 3" key="1">
    <citation type="submission" date="2012-06" db="EMBL/GenBank/DDBJ databases">
        <title>The complete genome of Ornithobacterium rhinotracheale DSM 15997.</title>
        <authorList>
            <consortium name="US DOE Joint Genome Institute (JGI-PGF)"/>
            <person name="Lucas S."/>
            <person name="Copeland A."/>
            <person name="Lapidus A."/>
            <person name="Goodwin L."/>
            <person name="Pitluck S."/>
            <person name="Peters L."/>
            <person name="Mikhailova N."/>
            <person name="Teshima H."/>
            <person name="Kyrpides N."/>
            <person name="Mavromatis K."/>
            <person name="Pagani I."/>
            <person name="Ivanova N."/>
            <person name="Ovchinnikova G."/>
            <person name="Zeytun A."/>
            <person name="Detter J.C."/>
            <person name="Han C."/>
            <person name="Land M."/>
            <person name="Hauser L."/>
            <person name="Markowitz V."/>
            <person name="Cheng J.-F."/>
            <person name="Hugenholtz P."/>
            <person name="Woyke T."/>
            <person name="Wu D."/>
            <person name="Lang E."/>
            <person name="Kopitz M."/>
            <person name="Brambilla E."/>
            <person name="Klenk H.-P."/>
            <person name="Eisen J.A."/>
        </authorList>
    </citation>
    <scope>NUCLEOTIDE SEQUENCE [LARGE SCALE GENOMIC DNA]</scope>
    <source>
        <strain evidence="3">ATCC 51463 / DSM 15997 / CCUG 23171 / LMG 9086</strain>
    </source>
</reference>
<keyword evidence="1" id="KW-1133">Transmembrane helix</keyword>
<dbReference type="GeneID" id="97257758"/>
<keyword evidence="1" id="KW-0472">Membrane</keyword>
<protein>
    <submittedName>
        <fullName evidence="2">Outer membrane protein/peptidoglycan-associated (Lipo)protein</fullName>
    </submittedName>
</protein>
<keyword evidence="3" id="KW-1185">Reference proteome</keyword>
<dbReference type="EMBL" id="CP003283">
    <property type="protein sequence ID" value="AFL97259.1"/>
    <property type="molecule type" value="Genomic_DNA"/>
</dbReference>
<dbReference type="GeneID" id="71569342"/>
<dbReference type="Proteomes" id="UP000006051">
    <property type="component" value="Chromosome"/>
</dbReference>
<organism evidence="2 3">
    <name type="scientific">Ornithobacterium rhinotracheale (strain ATCC 51463 / DSM 15997 / CCUG 23171 / CIP 104009 / LMG 9086)</name>
    <dbReference type="NCBI Taxonomy" id="867902"/>
    <lineage>
        <taxon>Bacteria</taxon>
        <taxon>Pseudomonadati</taxon>
        <taxon>Bacteroidota</taxon>
        <taxon>Flavobacteriia</taxon>
        <taxon>Flavobacteriales</taxon>
        <taxon>Weeksellaceae</taxon>
        <taxon>Ornithobacterium</taxon>
    </lineage>
</organism>
<sequence length="206" mass="23751">MKKKKESFFWASYSDLMTSLFFIMLVLFILSITLLNSNIKAKQEQLDKITEIEQATKNIDSTYFWYSPTYKKHILKINVNFKKGSSELKNDIDSLTLAGLKKAGISIKDFIEKISEAHPEVQYLLIIEGQASRDDYKYNYELSYKRALALKDYWEKTGLDFGEKCEVLISGSGDGTYSGTGFMREKDEPKNQRFLIHILPKPGIVK</sequence>
<dbReference type="HOGENOM" id="CLU_103745_0_0_10"/>
<proteinExistence type="predicted"/>
<dbReference type="InterPro" id="IPR036737">
    <property type="entry name" value="OmpA-like_sf"/>
</dbReference>
<dbReference type="AlphaFoldDB" id="I3ZZX5"/>
<evidence type="ECO:0000313" key="2">
    <source>
        <dbReference type="EMBL" id="AFL97259.1"/>
    </source>
</evidence>
<name>I3ZZX5_ORNRL</name>
<dbReference type="RefSeq" id="WP_014790854.1">
    <property type="nucleotide sequence ID" value="NC_018016.1"/>
</dbReference>
<dbReference type="Gene3D" id="3.30.1330.60">
    <property type="entry name" value="OmpA-like domain"/>
    <property type="match status" value="1"/>
</dbReference>
<dbReference type="STRING" id="867902.Ornrh_1068"/>
<dbReference type="SUPFAM" id="SSF103088">
    <property type="entry name" value="OmpA-like"/>
    <property type="match status" value="1"/>
</dbReference>